<dbReference type="InterPro" id="IPR050740">
    <property type="entry name" value="Aldehyde_DH_Superfamily"/>
</dbReference>
<dbReference type="AlphaFoldDB" id="A0A4S4NIX8"/>
<keyword evidence="7" id="KW-1185">Reference proteome</keyword>
<dbReference type="InterPro" id="IPR015590">
    <property type="entry name" value="Aldehyde_DH_dom"/>
</dbReference>
<evidence type="ECO:0000256" key="3">
    <source>
        <dbReference type="PROSITE-ProRule" id="PRU10007"/>
    </source>
</evidence>
<name>A0A4S4NIX8_9BACT</name>
<evidence type="ECO:0000313" key="7">
    <source>
        <dbReference type="Proteomes" id="UP000308528"/>
    </source>
</evidence>
<comment type="similarity">
    <text evidence="1 4">Belongs to the aldehyde dehydrogenase family.</text>
</comment>
<dbReference type="PROSITE" id="PS00070">
    <property type="entry name" value="ALDEHYDE_DEHYDR_CYS"/>
    <property type="match status" value="1"/>
</dbReference>
<dbReference type="InterPro" id="IPR016163">
    <property type="entry name" value="Ald_DH_C"/>
</dbReference>
<accession>A0A4S4NIX8</accession>
<dbReference type="PANTHER" id="PTHR43353:SF5">
    <property type="entry name" value="SUCCINATE-SEMIALDEHYDE DEHYDROGENASE, MITOCHONDRIAL"/>
    <property type="match status" value="1"/>
</dbReference>
<dbReference type="SUPFAM" id="SSF53720">
    <property type="entry name" value="ALDH-like"/>
    <property type="match status" value="1"/>
</dbReference>
<dbReference type="InterPro" id="IPR016161">
    <property type="entry name" value="Ald_DH/histidinol_DH"/>
</dbReference>
<evidence type="ECO:0000256" key="4">
    <source>
        <dbReference type="RuleBase" id="RU003345"/>
    </source>
</evidence>
<dbReference type="PANTHER" id="PTHR43353">
    <property type="entry name" value="SUCCINATE-SEMIALDEHYDE DEHYDROGENASE, MITOCHONDRIAL"/>
    <property type="match status" value="1"/>
</dbReference>
<dbReference type="FunFam" id="3.40.309.10:FF:000004">
    <property type="entry name" value="Succinate-semialdehyde dehydrogenase I"/>
    <property type="match status" value="1"/>
</dbReference>
<dbReference type="InterPro" id="IPR029510">
    <property type="entry name" value="Ald_DH_CS_GLU"/>
</dbReference>
<dbReference type="GO" id="GO:0009450">
    <property type="term" value="P:gamma-aminobutyric acid catabolic process"/>
    <property type="evidence" value="ECO:0007669"/>
    <property type="project" value="InterPro"/>
</dbReference>
<evidence type="ECO:0000259" key="5">
    <source>
        <dbReference type="Pfam" id="PF00171"/>
    </source>
</evidence>
<feature type="domain" description="Aldehyde dehydrogenase" evidence="5">
    <location>
        <begin position="19"/>
        <end position="478"/>
    </location>
</feature>
<reference evidence="6 7" key="1">
    <citation type="submission" date="2019-04" db="EMBL/GenBank/DDBJ databases">
        <title>Lewinella litorea sp. nov., isolated from a marine sand.</title>
        <authorList>
            <person name="Yoon J.-H."/>
        </authorList>
    </citation>
    <scope>NUCLEOTIDE SEQUENCE [LARGE SCALE GENOMIC DNA]</scope>
    <source>
        <strain evidence="6 7">HSMS-39</strain>
    </source>
</reference>
<dbReference type="EMBL" id="SRSF01000003">
    <property type="protein sequence ID" value="THH39734.1"/>
    <property type="molecule type" value="Genomic_DNA"/>
</dbReference>
<comment type="caution">
    <text evidence="6">The sequence shown here is derived from an EMBL/GenBank/DDBJ whole genome shotgun (WGS) entry which is preliminary data.</text>
</comment>
<dbReference type="Pfam" id="PF00171">
    <property type="entry name" value="Aldedh"/>
    <property type="match status" value="1"/>
</dbReference>
<dbReference type="Proteomes" id="UP000308528">
    <property type="component" value="Unassembled WGS sequence"/>
</dbReference>
<dbReference type="InterPro" id="IPR016160">
    <property type="entry name" value="Ald_DH_CS_CYS"/>
</dbReference>
<dbReference type="InterPro" id="IPR010102">
    <property type="entry name" value="Succ_semiAld_DH"/>
</dbReference>
<dbReference type="FunFam" id="3.40.605.10:FF:000026">
    <property type="entry name" value="Aldehyde dehydrogenase, putative"/>
    <property type="match status" value="1"/>
</dbReference>
<keyword evidence="2 4" id="KW-0560">Oxidoreductase</keyword>
<evidence type="ECO:0000256" key="1">
    <source>
        <dbReference type="ARBA" id="ARBA00009986"/>
    </source>
</evidence>
<dbReference type="Gene3D" id="3.40.605.10">
    <property type="entry name" value="Aldehyde Dehydrogenase, Chain A, domain 1"/>
    <property type="match status" value="1"/>
</dbReference>
<dbReference type="PROSITE" id="PS00687">
    <property type="entry name" value="ALDEHYDE_DEHYDR_GLU"/>
    <property type="match status" value="1"/>
</dbReference>
<dbReference type="InterPro" id="IPR016162">
    <property type="entry name" value="Ald_DH_N"/>
</dbReference>
<evidence type="ECO:0000256" key="2">
    <source>
        <dbReference type="ARBA" id="ARBA00023002"/>
    </source>
</evidence>
<dbReference type="GO" id="GO:0004777">
    <property type="term" value="F:succinate-semialdehyde dehydrogenase (NAD+) activity"/>
    <property type="evidence" value="ECO:0007669"/>
    <property type="project" value="TreeGrafter"/>
</dbReference>
<dbReference type="Gene3D" id="3.40.309.10">
    <property type="entry name" value="Aldehyde Dehydrogenase, Chain A, domain 2"/>
    <property type="match status" value="1"/>
</dbReference>
<dbReference type="FunFam" id="3.40.605.10:FF:000005">
    <property type="entry name" value="Succinate-semialdehyde dehydrogenase I"/>
    <property type="match status" value="1"/>
</dbReference>
<sequence length="488" mass="52135">MDLQHPQLLQSTAYVNGQWTPADNGTTFPVIDPFSGDLITQVADLGAAETSRAVEAAHTAFPEWSKRTAGDRSRVLRRWFDLLHEHQDDLALVMTTEQGKPLAEARGEVAYGASFIEWFAEEGRRAYGDVVPSHRTDTRILTIKQPVGVVAAITPWNFPVAMITRKVAPALAAGCTVVVKPAEDTPLCALALAYLAAEAGLPPGVLNVVTSSRPTEVGRILTSDPRIRKLSFTGSTATGKKLMEQSAGTLKRLSMELGGNAPFIVFNDADLEGAVAGAMVSKYRNGGQTCVCANRIFVQSGIYSDFVAALKTAVENLQVGSGTVAGTDIGPLINRAALEKVERMVADAIDKGAEVACGGRRSAAGELCYAPTLLLHANGEMELAREEIFGPVAPVFRFDTEAEVVAQANDTPYGLAAYFYGRDHARIWRVAEALEYGMVGINTGLISTTVAPFGGVKESGFGREGSKYGLEDYLTVKYLCWGGIGEAL</sequence>
<gene>
    <name evidence="6" type="ORF">E4021_08945</name>
</gene>
<dbReference type="OrthoDB" id="629320at2"/>
<organism evidence="6 7">
    <name type="scientific">Neolewinella litorea</name>
    <dbReference type="NCBI Taxonomy" id="2562452"/>
    <lineage>
        <taxon>Bacteria</taxon>
        <taxon>Pseudomonadati</taxon>
        <taxon>Bacteroidota</taxon>
        <taxon>Saprospiria</taxon>
        <taxon>Saprospirales</taxon>
        <taxon>Lewinellaceae</taxon>
        <taxon>Neolewinella</taxon>
    </lineage>
</organism>
<evidence type="ECO:0000313" key="6">
    <source>
        <dbReference type="EMBL" id="THH39734.1"/>
    </source>
</evidence>
<dbReference type="CDD" id="cd07103">
    <property type="entry name" value="ALDH_F5_SSADH_GabD"/>
    <property type="match status" value="1"/>
</dbReference>
<feature type="active site" evidence="3">
    <location>
        <position position="256"/>
    </location>
</feature>
<dbReference type="RefSeq" id="WP_136458523.1">
    <property type="nucleotide sequence ID" value="NZ_SRSF01000003.1"/>
</dbReference>
<proteinExistence type="inferred from homology"/>
<protein>
    <submittedName>
        <fullName evidence="6">NAD-dependent succinate-semialdehyde dehydrogenase</fullName>
    </submittedName>
</protein>
<dbReference type="NCBIfam" id="TIGR01780">
    <property type="entry name" value="SSADH"/>
    <property type="match status" value="1"/>
</dbReference>